<feature type="compositionally biased region" description="Polar residues" evidence="1">
    <location>
        <begin position="297"/>
        <end position="317"/>
    </location>
</feature>
<feature type="region of interest" description="Disordered" evidence="1">
    <location>
        <begin position="294"/>
        <end position="317"/>
    </location>
</feature>
<evidence type="ECO:0000313" key="3">
    <source>
        <dbReference type="EMBL" id="KAK9836343.1"/>
    </source>
</evidence>
<dbReference type="Gene3D" id="3.40.50.1820">
    <property type="entry name" value="alpha/beta hydrolase"/>
    <property type="match status" value="1"/>
</dbReference>
<comment type="caution">
    <text evidence="3">The sequence shown here is derived from an EMBL/GenBank/DDBJ whole genome shotgun (WGS) entry which is preliminary data.</text>
</comment>
<keyword evidence="4" id="KW-1185">Reference proteome</keyword>
<feature type="domain" description="AB hydrolase-1" evidence="2">
    <location>
        <begin position="2"/>
        <end position="183"/>
    </location>
</feature>
<protein>
    <recommendedName>
        <fullName evidence="2">AB hydrolase-1 domain-containing protein</fullName>
    </recommendedName>
</protein>
<dbReference type="AlphaFoldDB" id="A0AAW1RRZ3"/>
<organism evidence="3 4">
    <name type="scientific">Elliptochloris bilobata</name>
    <dbReference type="NCBI Taxonomy" id="381761"/>
    <lineage>
        <taxon>Eukaryota</taxon>
        <taxon>Viridiplantae</taxon>
        <taxon>Chlorophyta</taxon>
        <taxon>core chlorophytes</taxon>
        <taxon>Trebouxiophyceae</taxon>
        <taxon>Trebouxiophyceae incertae sedis</taxon>
        <taxon>Elliptochloris clade</taxon>
        <taxon>Elliptochloris</taxon>
    </lineage>
</organism>
<gene>
    <name evidence="3" type="ORF">WJX81_007121</name>
</gene>
<sequence>MHGAIQGGWVWNYSQPLQGAPRGVKGLLETAGFRVFNPTLPCHSPSHRARDVGCTVLGRVITAQVYVDSYLQVMRANGLSNVTLVAHSLAGVWAQLVVQQEPDAIERIIFLDAVILKSGESFALNHIGWPAQGLSTLWLGEGTFRQGGLSYDFWRDLFVQTRNDNQTFLNDTYARLVPEPRGPCLEHLNMDRFFAMPKLKVYIIEDQDISISVFGTGSQWATFAGRLWPAADGADGGLLRLLHADLADHQGMLTQPVNVARAIAAATAIGRGPVAGAMGGAEFAGEALNPEDASAAQVASATGKGQTLDDSQSQVMP</sequence>
<dbReference type="Pfam" id="PF12697">
    <property type="entry name" value="Abhydrolase_6"/>
    <property type="match status" value="1"/>
</dbReference>
<dbReference type="EMBL" id="JALJOU010000025">
    <property type="protein sequence ID" value="KAK9836343.1"/>
    <property type="molecule type" value="Genomic_DNA"/>
</dbReference>
<name>A0AAW1RRZ3_9CHLO</name>
<reference evidence="3 4" key="1">
    <citation type="journal article" date="2024" name="Nat. Commun.">
        <title>Phylogenomics reveals the evolutionary origins of lichenization in chlorophyte algae.</title>
        <authorList>
            <person name="Puginier C."/>
            <person name="Libourel C."/>
            <person name="Otte J."/>
            <person name="Skaloud P."/>
            <person name="Haon M."/>
            <person name="Grisel S."/>
            <person name="Petersen M."/>
            <person name="Berrin J.G."/>
            <person name="Delaux P.M."/>
            <person name="Dal Grande F."/>
            <person name="Keller J."/>
        </authorList>
    </citation>
    <scope>NUCLEOTIDE SEQUENCE [LARGE SCALE GENOMIC DNA]</scope>
    <source>
        <strain evidence="3 4">SAG 245.80</strain>
    </source>
</reference>
<evidence type="ECO:0000259" key="2">
    <source>
        <dbReference type="Pfam" id="PF12697"/>
    </source>
</evidence>
<dbReference type="Proteomes" id="UP001445335">
    <property type="component" value="Unassembled WGS sequence"/>
</dbReference>
<evidence type="ECO:0000313" key="4">
    <source>
        <dbReference type="Proteomes" id="UP001445335"/>
    </source>
</evidence>
<proteinExistence type="predicted"/>
<dbReference type="InterPro" id="IPR029058">
    <property type="entry name" value="AB_hydrolase_fold"/>
</dbReference>
<accession>A0AAW1RRZ3</accession>
<evidence type="ECO:0000256" key="1">
    <source>
        <dbReference type="SAM" id="MobiDB-lite"/>
    </source>
</evidence>
<dbReference type="SUPFAM" id="SSF53474">
    <property type="entry name" value="alpha/beta-Hydrolases"/>
    <property type="match status" value="1"/>
</dbReference>
<dbReference type="InterPro" id="IPR000073">
    <property type="entry name" value="AB_hydrolase_1"/>
</dbReference>